<accession>A0A7J3SML2</accession>
<dbReference type="PANTHER" id="PTHR43366:SF1">
    <property type="entry name" value="PYRUVATE SYNTHASE SUBUNIT PORC"/>
    <property type="match status" value="1"/>
</dbReference>
<organism evidence="5">
    <name type="scientific">Fervidicoccus fontis</name>
    <dbReference type="NCBI Taxonomy" id="683846"/>
    <lineage>
        <taxon>Archaea</taxon>
        <taxon>Thermoproteota</taxon>
        <taxon>Thermoprotei</taxon>
        <taxon>Fervidicoccales</taxon>
        <taxon>Fervidicoccaceae</taxon>
        <taxon>Fervidicoccus</taxon>
    </lineage>
</organism>
<evidence type="ECO:0000313" key="5">
    <source>
        <dbReference type="EMBL" id="HGZ60129.1"/>
    </source>
</evidence>
<dbReference type="PANTHER" id="PTHR43366">
    <property type="entry name" value="PYRUVATE SYNTHASE SUBUNIT PORC"/>
    <property type="match status" value="1"/>
</dbReference>
<dbReference type="EMBL" id="DTLS01000078">
    <property type="protein sequence ID" value="HGZ60129.1"/>
    <property type="molecule type" value="Genomic_DNA"/>
</dbReference>
<sequence>MLEIIFHGRGGQGAVTSSEIMASAAAREGYEAQAFSFFGAERRGAPVFSFLRIDNRKILKHGMFFKADILVVLDKGLLGLSDIKKVTLKDGGSLILNVEPVQGKRYAENIKREGKTKIYSVNATKIVLKEGLVLAGWPIVNMAILGAVIKALGFPSLSSLKEAILEKFEGEVAEKNIRSATRAFDETVEEGVI</sequence>
<dbReference type="InterPro" id="IPR051626">
    <property type="entry name" value="Oxidoreductase_gamma_subunit"/>
</dbReference>
<protein>
    <recommendedName>
        <fullName evidence="1">pyruvate synthase</fullName>
        <ecNumber evidence="1">1.2.7.1</ecNumber>
    </recommendedName>
</protein>
<evidence type="ECO:0000256" key="2">
    <source>
        <dbReference type="ARBA" id="ARBA00023002"/>
    </source>
</evidence>
<evidence type="ECO:0000259" key="4">
    <source>
        <dbReference type="Pfam" id="PF01558"/>
    </source>
</evidence>
<evidence type="ECO:0000256" key="3">
    <source>
        <dbReference type="ARBA" id="ARBA00049357"/>
    </source>
</evidence>
<dbReference type="GO" id="GO:0019164">
    <property type="term" value="F:pyruvate synthase activity"/>
    <property type="evidence" value="ECO:0007669"/>
    <property type="project" value="UniProtKB-EC"/>
</dbReference>
<dbReference type="Pfam" id="PF01558">
    <property type="entry name" value="POR"/>
    <property type="match status" value="1"/>
</dbReference>
<gene>
    <name evidence="5" type="ORF">ENW83_02840</name>
</gene>
<evidence type="ECO:0000256" key="1">
    <source>
        <dbReference type="ARBA" id="ARBA00012822"/>
    </source>
</evidence>
<keyword evidence="5" id="KW-0670">Pyruvate</keyword>
<dbReference type="Gene3D" id="3.40.920.10">
    <property type="entry name" value="Pyruvate-ferredoxin oxidoreductase, PFOR, domain III"/>
    <property type="match status" value="1"/>
</dbReference>
<keyword evidence="2" id="KW-0560">Oxidoreductase</keyword>
<proteinExistence type="predicted"/>
<comment type="caution">
    <text evidence="5">The sequence shown here is derived from an EMBL/GenBank/DDBJ whole genome shotgun (WGS) entry which is preliminary data.</text>
</comment>
<dbReference type="InterPro" id="IPR011894">
    <property type="entry name" value="PorC_KorC"/>
</dbReference>
<dbReference type="NCBIfam" id="TIGR02175">
    <property type="entry name" value="PorC_KorC"/>
    <property type="match status" value="1"/>
</dbReference>
<dbReference type="InterPro" id="IPR019752">
    <property type="entry name" value="Pyrv/ketoisovalerate_OxRed_cat"/>
</dbReference>
<name>A0A7J3SML2_9CREN</name>
<dbReference type="InterPro" id="IPR002869">
    <property type="entry name" value="Pyrv_flavodox_OxRed_cen"/>
</dbReference>
<comment type="catalytic activity">
    <reaction evidence="3">
        <text>2 oxidized [2Fe-2S]-[ferredoxin] + pyruvate + CoA = 2 reduced [2Fe-2S]-[ferredoxin] + acetyl-CoA + CO2 + H(+)</text>
        <dbReference type="Rhea" id="RHEA:12765"/>
        <dbReference type="Rhea" id="RHEA-COMP:10000"/>
        <dbReference type="Rhea" id="RHEA-COMP:10001"/>
        <dbReference type="ChEBI" id="CHEBI:15361"/>
        <dbReference type="ChEBI" id="CHEBI:15378"/>
        <dbReference type="ChEBI" id="CHEBI:16526"/>
        <dbReference type="ChEBI" id="CHEBI:33737"/>
        <dbReference type="ChEBI" id="CHEBI:33738"/>
        <dbReference type="ChEBI" id="CHEBI:57287"/>
        <dbReference type="ChEBI" id="CHEBI:57288"/>
        <dbReference type="EC" id="1.2.7.1"/>
    </reaction>
</comment>
<dbReference type="EC" id="1.2.7.1" evidence="1"/>
<reference evidence="5" key="1">
    <citation type="journal article" date="2020" name="mSystems">
        <title>Genome- and Community-Level Interaction Insights into Carbon Utilization and Element Cycling Functions of Hydrothermarchaeota in Hydrothermal Sediment.</title>
        <authorList>
            <person name="Zhou Z."/>
            <person name="Liu Y."/>
            <person name="Xu W."/>
            <person name="Pan J."/>
            <person name="Luo Z.H."/>
            <person name="Li M."/>
        </authorList>
    </citation>
    <scope>NUCLEOTIDE SEQUENCE [LARGE SCALE GENOMIC DNA]</scope>
    <source>
        <strain evidence="5">SpSt-885</strain>
    </source>
</reference>
<dbReference type="AlphaFoldDB" id="A0A7J3SML2"/>
<feature type="domain" description="Pyruvate/ketoisovalerate oxidoreductase catalytic" evidence="4">
    <location>
        <begin position="10"/>
        <end position="184"/>
    </location>
</feature>
<dbReference type="SUPFAM" id="SSF53323">
    <property type="entry name" value="Pyruvate-ferredoxin oxidoreductase, PFOR, domain III"/>
    <property type="match status" value="1"/>
</dbReference>